<name>A0ABR6YMJ2_9BURK</name>
<feature type="transmembrane region" description="Helical" evidence="6">
    <location>
        <begin position="6"/>
        <end position="27"/>
    </location>
</feature>
<dbReference type="InterPro" id="IPR032694">
    <property type="entry name" value="CopC/D"/>
</dbReference>
<evidence type="ECO:0000259" key="7">
    <source>
        <dbReference type="Pfam" id="PF05425"/>
    </source>
</evidence>
<evidence type="ECO:0000256" key="6">
    <source>
        <dbReference type="SAM" id="Phobius"/>
    </source>
</evidence>
<reference evidence="8 9" key="1">
    <citation type="submission" date="2020-08" db="EMBL/GenBank/DDBJ databases">
        <title>Novel species isolated from subtropical streams in China.</title>
        <authorList>
            <person name="Lu H."/>
        </authorList>
    </citation>
    <scope>NUCLEOTIDE SEQUENCE [LARGE SCALE GENOMIC DNA]</scope>
    <source>
        <strain evidence="8 9">FT31W</strain>
    </source>
</reference>
<feature type="domain" description="Copper resistance protein D" evidence="7">
    <location>
        <begin position="176"/>
        <end position="275"/>
    </location>
</feature>
<evidence type="ECO:0000256" key="3">
    <source>
        <dbReference type="ARBA" id="ARBA00022692"/>
    </source>
</evidence>
<feature type="transmembrane region" description="Helical" evidence="6">
    <location>
        <begin position="259"/>
        <end position="279"/>
    </location>
</feature>
<feature type="transmembrane region" description="Helical" evidence="6">
    <location>
        <begin position="39"/>
        <end position="57"/>
    </location>
</feature>
<dbReference type="RefSeq" id="WP_186862656.1">
    <property type="nucleotide sequence ID" value="NZ_JACOGC010000002.1"/>
</dbReference>
<feature type="transmembrane region" description="Helical" evidence="6">
    <location>
        <begin position="139"/>
        <end position="163"/>
    </location>
</feature>
<keyword evidence="4 6" id="KW-1133">Transmembrane helix</keyword>
<evidence type="ECO:0000313" key="9">
    <source>
        <dbReference type="Proteomes" id="UP000613113"/>
    </source>
</evidence>
<comment type="caution">
    <text evidence="8">The sequence shown here is derived from an EMBL/GenBank/DDBJ whole genome shotgun (WGS) entry which is preliminary data.</text>
</comment>
<keyword evidence="5 6" id="KW-0472">Membrane</keyword>
<feature type="transmembrane region" description="Helical" evidence="6">
    <location>
        <begin position="216"/>
        <end position="238"/>
    </location>
</feature>
<evidence type="ECO:0000256" key="2">
    <source>
        <dbReference type="ARBA" id="ARBA00022475"/>
    </source>
</evidence>
<evidence type="ECO:0000313" key="8">
    <source>
        <dbReference type="EMBL" id="MBC3885117.1"/>
    </source>
</evidence>
<accession>A0ABR6YMJ2</accession>
<feature type="transmembrane region" description="Helical" evidence="6">
    <location>
        <begin position="77"/>
        <end position="97"/>
    </location>
</feature>
<keyword evidence="9" id="KW-1185">Reference proteome</keyword>
<feature type="transmembrane region" description="Helical" evidence="6">
    <location>
        <begin position="184"/>
        <end position="204"/>
    </location>
</feature>
<feature type="transmembrane region" description="Helical" evidence="6">
    <location>
        <begin position="109"/>
        <end position="127"/>
    </location>
</feature>
<sequence>MLAKTLTYGACFAASGGVFFSFLFRRWSDAADLAGSRRFIGKAALFALMLTAIRIFISSGMLSDDWRGMFDVQILRMQLISSEGTALGLRVLGLLLIWGWVGRRTSDQFTVLVSTGSVLVSASFGLVGHVHELNGLRAVAAQCLIVLHLLAVAFWLGALWPLYQICDESNTLKIARIAVRFGQLAAYVVALLFFAGLSLLWLLLGFSAGAWQSDYAQLMMVKLVAVCMLLGLAALNKWRLTPALQRGESSAVVRLRRSIAAEVVVAGLILLMTACFTTLTGPPMLA</sequence>
<dbReference type="Pfam" id="PF05425">
    <property type="entry name" value="CopD"/>
    <property type="match status" value="1"/>
</dbReference>
<dbReference type="InterPro" id="IPR008457">
    <property type="entry name" value="Cu-R_CopD_dom"/>
</dbReference>
<evidence type="ECO:0000256" key="1">
    <source>
        <dbReference type="ARBA" id="ARBA00004651"/>
    </source>
</evidence>
<keyword evidence="3 6" id="KW-0812">Transmembrane</keyword>
<protein>
    <submittedName>
        <fullName evidence="8">CopD family protein</fullName>
    </submittedName>
</protein>
<organism evidence="8 9">
    <name type="scientific">Undibacterium griseum</name>
    <dbReference type="NCBI Taxonomy" id="2762295"/>
    <lineage>
        <taxon>Bacteria</taxon>
        <taxon>Pseudomonadati</taxon>
        <taxon>Pseudomonadota</taxon>
        <taxon>Betaproteobacteria</taxon>
        <taxon>Burkholderiales</taxon>
        <taxon>Oxalobacteraceae</taxon>
        <taxon>Undibacterium</taxon>
    </lineage>
</organism>
<gene>
    <name evidence="8" type="ORF">H8K27_08260</name>
</gene>
<dbReference type="PANTHER" id="PTHR34820:SF4">
    <property type="entry name" value="INNER MEMBRANE PROTEIN YEBZ"/>
    <property type="match status" value="1"/>
</dbReference>
<dbReference type="EMBL" id="JACOGC010000002">
    <property type="protein sequence ID" value="MBC3885117.1"/>
    <property type="molecule type" value="Genomic_DNA"/>
</dbReference>
<dbReference type="Proteomes" id="UP000613113">
    <property type="component" value="Unassembled WGS sequence"/>
</dbReference>
<dbReference type="PANTHER" id="PTHR34820">
    <property type="entry name" value="INNER MEMBRANE PROTEIN YEBZ"/>
    <property type="match status" value="1"/>
</dbReference>
<keyword evidence="2" id="KW-1003">Cell membrane</keyword>
<evidence type="ECO:0000256" key="5">
    <source>
        <dbReference type="ARBA" id="ARBA00023136"/>
    </source>
</evidence>
<comment type="subcellular location">
    <subcellularLocation>
        <location evidence="1">Cell membrane</location>
        <topology evidence="1">Multi-pass membrane protein</topology>
    </subcellularLocation>
</comment>
<evidence type="ECO:0000256" key="4">
    <source>
        <dbReference type="ARBA" id="ARBA00022989"/>
    </source>
</evidence>
<proteinExistence type="predicted"/>